<dbReference type="Proteomes" id="UP000006898">
    <property type="component" value="Chromosome"/>
</dbReference>
<dbReference type="NCBIfam" id="TIGR04113">
    <property type="entry name" value="cas_csx17"/>
    <property type="match status" value="1"/>
</dbReference>
<organism evidence="1 2">
    <name type="scientific">Methylomirabilis oxygeniifera</name>
    <dbReference type="NCBI Taxonomy" id="671143"/>
    <lineage>
        <taxon>Bacteria</taxon>
        <taxon>Candidatus Methylomirabilota</taxon>
        <taxon>Candidatus Methylomirabilia</taxon>
        <taxon>Candidatus Methylomirabilales</taxon>
        <taxon>Candidatus Methylomirabilaceae</taxon>
        <taxon>Candidatus Methylomirabilis</taxon>
    </lineage>
</organism>
<dbReference type="CDD" id="cd09767">
    <property type="entry name" value="Csx17_I-U"/>
    <property type="match status" value="1"/>
</dbReference>
<protein>
    <recommendedName>
        <fullName evidence="3">Type I-U CRISPR-associated protein Csx17</fullName>
    </recommendedName>
</protein>
<reference evidence="1 2" key="1">
    <citation type="journal article" date="2010" name="Nature">
        <title>Nitrite-driven anaerobic methane oxidation by oxygenic bacteria.</title>
        <authorList>
            <person name="Ettwig K.F."/>
            <person name="Butler M.K."/>
            <person name="Le Paslier D."/>
            <person name="Pelletier E."/>
            <person name="Mangenot S."/>
            <person name="Kuypers M.M.M."/>
            <person name="Schreiber F."/>
            <person name="Dutilh B.E."/>
            <person name="Zedelius J."/>
            <person name="de Beer D."/>
            <person name="Gloerich J."/>
            <person name="Wessels H.J.C.T."/>
            <person name="van Allen T."/>
            <person name="Luesken F."/>
            <person name="Wu M."/>
            <person name="van de Pas-Schoonen K.T."/>
            <person name="Op den Camp H.J.M."/>
            <person name="Janssen-Megens E.M."/>
            <person name="Francoijs K-J."/>
            <person name="Stunnenberg H."/>
            <person name="Weissenbach J."/>
            <person name="Jetten M.S.M."/>
            <person name="Strous M."/>
        </authorList>
    </citation>
    <scope>NUCLEOTIDE SEQUENCE [LARGE SCALE GENOMIC DNA]</scope>
</reference>
<dbReference type="PATRIC" id="fig|671143.5.peg.2405"/>
<name>D5MKX1_METO1</name>
<gene>
    <name evidence="1" type="ORF">DAMO_2738</name>
</gene>
<accession>D5MKX1</accession>
<dbReference type="KEGG" id="mox:DAMO_2738"/>
<dbReference type="eggNOG" id="ENOG502Z9AI">
    <property type="taxonomic scope" value="Bacteria"/>
</dbReference>
<sequence>MNYLKALGILRLVSEQKDEDACGWWKNDVFWLRSPVLFKEAATEEAKRDALVKFFLEEYKPTPIVAPWAGGSGFFRKDNKKAVEALGKSKTPRIRLYAKVIQSIQAIIEEEKIGDKPKKGDKTRLIRRYRRELPDDVIGWMDAAMVLWQDGQGFAPLLGTGGNDGRFDFSQNFMLRLVTLGIHNAGPDSRAARWLDNALFGDPIAGLTAAAVGQFAPGRAGGPNATQGMQGDATDNPWDFVLMIEGALLLGGAAVRRLGVGLDSKSAFPFTVRSSMAGFASSSDSDAATGRGEIWLPLWSRPARLAELRVLFGEGRAEVTGRQARDGVDFVRAVASLGVDRGVQQFIRLSFLKRSGKAFLAAPLGRVLVRQQESVDLLRQLDPWLDRFRRACADNNAPPRFKAALRNIEKAIFEFCRYGGPTFFQAIDVALGRAERELALSAGKVGKRTTSPIVGLSADWIAAANDNTTEFEIALALAGIYDGNGKIGWLRANLEPVVVWRGDNGGLAAKWAEKDRAVVWNSANLSANLAAVLRRRLVDGERNGCPNLPLAAHNFASLNTVSRFLAGELDERRIEDLLWGLMLLPQPPGILSRPADDANAPLPRAFALLKLLLLPQPLTVNGLSVTIKTESSIAALLTAGHVGEVCRIAMRRLRASGLSPLPHPRSGGVVRDADWQELEYLDNFGQRLAAALLLPLSCKSVGRLRDLVLREAATELHIT</sequence>
<dbReference type="AlphaFoldDB" id="D5MKX1"/>
<evidence type="ECO:0000313" key="1">
    <source>
        <dbReference type="EMBL" id="CBE69811.1"/>
    </source>
</evidence>
<dbReference type="InterPro" id="IPR026483">
    <property type="entry name" value="Cas_Csx17"/>
</dbReference>
<dbReference type="EMBL" id="FP565575">
    <property type="protein sequence ID" value="CBE69811.1"/>
    <property type="molecule type" value="Genomic_DNA"/>
</dbReference>
<dbReference type="HOGENOM" id="CLU_022114_0_0_0"/>
<evidence type="ECO:0008006" key="3">
    <source>
        <dbReference type="Google" id="ProtNLM"/>
    </source>
</evidence>
<proteinExistence type="predicted"/>
<evidence type="ECO:0000313" key="2">
    <source>
        <dbReference type="Proteomes" id="UP000006898"/>
    </source>
</evidence>
<dbReference type="STRING" id="671143.DAMO_2738"/>